<name>A0A8T0Y4V2_PANVG</name>
<evidence type="ECO:0000256" key="1">
    <source>
        <dbReference type="SAM" id="MobiDB-lite"/>
    </source>
</evidence>
<sequence length="101" mass="11398">MMGLGSSTWTAVRPYRQREHKPAHFDVFPWDHAERITDKISRDKQSCQAAGEPRPDHSQRVQGREQPGTRGIIPGQHMPSRQKKGCRLSRGGGRLAAVRQS</sequence>
<gene>
    <name evidence="2" type="ORF">PVAP13_1KG537350</name>
</gene>
<proteinExistence type="predicted"/>
<accession>A0A8T0Y4V2</accession>
<dbReference type="AlphaFoldDB" id="A0A8T0Y4V2"/>
<feature type="region of interest" description="Disordered" evidence="1">
    <location>
        <begin position="41"/>
        <end position="101"/>
    </location>
</feature>
<organism evidence="2 3">
    <name type="scientific">Panicum virgatum</name>
    <name type="common">Blackwell switchgrass</name>
    <dbReference type="NCBI Taxonomy" id="38727"/>
    <lineage>
        <taxon>Eukaryota</taxon>
        <taxon>Viridiplantae</taxon>
        <taxon>Streptophyta</taxon>
        <taxon>Embryophyta</taxon>
        <taxon>Tracheophyta</taxon>
        <taxon>Spermatophyta</taxon>
        <taxon>Magnoliopsida</taxon>
        <taxon>Liliopsida</taxon>
        <taxon>Poales</taxon>
        <taxon>Poaceae</taxon>
        <taxon>PACMAD clade</taxon>
        <taxon>Panicoideae</taxon>
        <taxon>Panicodae</taxon>
        <taxon>Paniceae</taxon>
        <taxon>Panicinae</taxon>
        <taxon>Panicum</taxon>
        <taxon>Panicum sect. Hiantes</taxon>
    </lineage>
</organism>
<evidence type="ECO:0000313" key="3">
    <source>
        <dbReference type="Proteomes" id="UP000823388"/>
    </source>
</evidence>
<dbReference type="EMBL" id="CM029037">
    <property type="protein sequence ID" value="KAG2662419.1"/>
    <property type="molecule type" value="Genomic_DNA"/>
</dbReference>
<keyword evidence="3" id="KW-1185">Reference proteome</keyword>
<feature type="compositionally biased region" description="Basic and acidic residues" evidence="1">
    <location>
        <begin position="53"/>
        <end position="63"/>
    </location>
</feature>
<comment type="caution">
    <text evidence="2">The sequence shown here is derived from an EMBL/GenBank/DDBJ whole genome shotgun (WGS) entry which is preliminary data.</text>
</comment>
<reference evidence="2" key="1">
    <citation type="submission" date="2020-05" db="EMBL/GenBank/DDBJ databases">
        <title>WGS assembly of Panicum virgatum.</title>
        <authorList>
            <person name="Lovell J.T."/>
            <person name="Jenkins J."/>
            <person name="Shu S."/>
            <person name="Juenger T.E."/>
            <person name="Schmutz J."/>
        </authorList>
    </citation>
    <scope>NUCLEOTIDE SEQUENCE</scope>
    <source>
        <strain evidence="2">AP13</strain>
    </source>
</reference>
<dbReference type="Proteomes" id="UP000823388">
    <property type="component" value="Chromosome 1K"/>
</dbReference>
<protein>
    <submittedName>
        <fullName evidence="2">Uncharacterized protein</fullName>
    </submittedName>
</protein>
<evidence type="ECO:0000313" key="2">
    <source>
        <dbReference type="EMBL" id="KAG2662419.1"/>
    </source>
</evidence>